<sequence>MNPVTETNRLGAVDDREDAVSRAGASAPVDPRRDAPRRPEGSATAATAE</sequence>
<proteinExistence type="predicted"/>
<gene>
    <name evidence="2" type="ORF">JD276_13345</name>
</gene>
<evidence type="ECO:0000313" key="2">
    <source>
        <dbReference type="EMBL" id="MBK0420016.1"/>
    </source>
</evidence>
<dbReference type="RefSeq" id="WP_200116155.1">
    <property type="nucleotide sequence ID" value="NZ_JAEHOH010000020.1"/>
</dbReference>
<dbReference type="EMBL" id="JAEHOH010000020">
    <property type="protein sequence ID" value="MBK0420016.1"/>
    <property type="molecule type" value="Genomic_DNA"/>
</dbReference>
<dbReference type="AlphaFoldDB" id="A0A934QA75"/>
<evidence type="ECO:0000256" key="1">
    <source>
        <dbReference type="SAM" id="MobiDB-lite"/>
    </source>
</evidence>
<feature type="region of interest" description="Disordered" evidence="1">
    <location>
        <begin position="1"/>
        <end position="49"/>
    </location>
</feature>
<evidence type="ECO:0000313" key="3">
    <source>
        <dbReference type="Proteomes" id="UP000608530"/>
    </source>
</evidence>
<feature type="compositionally biased region" description="Basic and acidic residues" evidence="1">
    <location>
        <begin position="30"/>
        <end position="40"/>
    </location>
</feature>
<keyword evidence="3" id="KW-1185">Reference proteome</keyword>
<name>A0A934QA75_9MICO</name>
<accession>A0A934QA75</accession>
<dbReference type="Proteomes" id="UP000608530">
    <property type="component" value="Unassembled WGS sequence"/>
</dbReference>
<comment type="caution">
    <text evidence="2">The sequence shown here is derived from an EMBL/GenBank/DDBJ whole genome shotgun (WGS) entry which is preliminary data.</text>
</comment>
<protein>
    <submittedName>
        <fullName evidence="2">Uncharacterized protein</fullName>
    </submittedName>
</protein>
<organism evidence="2 3">
    <name type="scientific">Leucobacter chromiisoli</name>
    <dbReference type="NCBI Taxonomy" id="2796471"/>
    <lineage>
        <taxon>Bacteria</taxon>
        <taxon>Bacillati</taxon>
        <taxon>Actinomycetota</taxon>
        <taxon>Actinomycetes</taxon>
        <taxon>Micrococcales</taxon>
        <taxon>Microbacteriaceae</taxon>
        <taxon>Leucobacter</taxon>
    </lineage>
</organism>
<reference evidence="2" key="1">
    <citation type="submission" date="2020-12" db="EMBL/GenBank/DDBJ databases">
        <title>Leucobacter sp. CAS1, isolated from Chromium sludge.</title>
        <authorList>
            <person name="Xu Z."/>
        </authorList>
    </citation>
    <scope>NUCLEOTIDE SEQUENCE</scope>
    <source>
        <strain evidence="2">CSA1</strain>
    </source>
</reference>